<keyword evidence="3 5" id="KW-0125">Carotenoid biosynthesis</keyword>
<comment type="similarity">
    <text evidence="2 5">Belongs to the carotenoid/retinoid oxidoreductase family.</text>
</comment>
<dbReference type="EMBL" id="FOBB01000003">
    <property type="protein sequence ID" value="SEM03479.1"/>
    <property type="molecule type" value="Genomic_DNA"/>
</dbReference>
<protein>
    <submittedName>
        <fullName evidence="7">Phytoene desaturase</fullName>
    </submittedName>
</protein>
<gene>
    <name evidence="7" type="ORF">SAMN04488505_103195</name>
</gene>
<dbReference type="OrthoDB" id="9774675at2"/>
<dbReference type="InterPro" id="IPR002937">
    <property type="entry name" value="Amino_oxidase"/>
</dbReference>
<dbReference type="GO" id="GO:0016117">
    <property type="term" value="P:carotenoid biosynthetic process"/>
    <property type="evidence" value="ECO:0007669"/>
    <property type="project" value="UniProtKB-KW"/>
</dbReference>
<organism evidence="7 8">
    <name type="scientific">Chitinophaga rupis</name>
    <dbReference type="NCBI Taxonomy" id="573321"/>
    <lineage>
        <taxon>Bacteria</taxon>
        <taxon>Pseudomonadati</taxon>
        <taxon>Bacteroidota</taxon>
        <taxon>Chitinophagia</taxon>
        <taxon>Chitinophagales</taxon>
        <taxon>Chitinophagaceae</taxon>
        <taxon>Chitinophaga</taxon>
    </lineage>
</organism>
<keyword evidence="8" id="KW-1185">Reference proteome</keyword>
<dbReference type="SUPFAM" id="SSF51905">
    <property type="entry name" value="FAD/NAD(P)-binding domain"/>
    <property type="match status" value="1"/>
</dbReference>
<evidence type="ECO:0000256" key="1">
    <source>
        <dbReference type="ARBA" id="ARBA00004829"/>
    </source>
</evidence>
<dbReference type="RefSeq" id="WP_089914150.1">
    <property type="nucleotide sequence ID" value="NZ_FOBB01000003.1"/>
</dbReference>
<dbReference type="InterPro" id="IPR014105">
    <property type="entry name" value="Carotenoid/retinoid_OxRdtase"/>
</dbReference>
<dbReference type="InterPro" id="IPR036188">
    <property type="entry name" value="FAD/NAD-bd_sf"/>
</dbReference>
<proteinExistence type="inferred from homology"/>
<evidence type="ECO:0000256" key="3">
    <source>
        <dbReference type="ARBA" id="ARBA00022746"/>
    </source>
</evidence>
<dbReference type="GO" id="GO:0016491">
    <property type="term" value="F:oxidoreductase activity"/>
    <property type="evidence" value="ECO:0007669"/>
    <property type="project" value="UniProtKB-KW"/>
</dbReference>
<dbReference type="PANTHER" id="PTHR43734:SF1">
    <property type="entry name" value="PHYTOENE DESATURASE"/>
    <property type="match status" value="1"/>
</dbReference>
<feature type="domain" description="Amine oxidase" evidence="6">
    <location>
        <begin position="17"/>
        <end position="491"/>
    </location>
</feature>
<evidence type="ECO:0000313" key="7">
    <source>
        <dbReference type="EMBL" id="SEM03479.1"/>
    </source>
</evidence>
<dbReference type="AlphaFoldDB" id="A0A1H7V351"/>
<dbReference type="Pfam" id="PF01593">
    <property type="entry name" value="Amino_oxidase"/>
    <property type="match status" value="1"/>
</dbReference>
<dbReference type="NCBIfam" id="TIGR02734">
    <property type="entry name" value="crtI_fam"/>
    <property type="match status" value="1"/>
</dbReference>
<evidence type="ECO:0000256" key="5">
    <source>
        <dbReference type="RuleBase" id="RU362075"/>
    </source>
</evidence>
<evidence type="ECO:0000313" key="8">
    <source>
        <dbReference type="Proteomes" id="UP000198984"/>
    </source>
</evidence>
<comment type="pathway">
    <text evidence="1 5">Carotenoid biosynthesis.</text>
</comment>
<evidence type="ECO:0000256" key="4">
    <source>
        <dbReference type="ARBA" id="ARBA00023002"/>
    </source>
</evidence>
<evidence type="ECO:0000259" key="6">
    <source>
        <dbReference type="Pfam" id="PF01593"/>
    </source>
</evidence>
<sequence length="503" mass="56941">MGKSAHSKSAIVIGSGFAGLSGAICLAAEGYDVTIIEKNSQTGGRARMLEASGFRFDMGPSWYWMPEVIQQFFKRFGRSLDDYFHLQRLDPSYQVIFSGEDALSVPADYEALKKLFESIEPGSGTQLDAFLREARYKYESGMQHFAYKPGQSLTEFIDPKVFRSLFRMDMLTSFSKHVRKYFSHPRLLQILEFPVLFLGAEPAKIPALYSMMNYADMRLGTWYPQGGMHCLVTALTSLAQEMGVDLLLDTEVFKLNVQNKKVKHVHTTRGCFSADIIIAAADYHHVDRCLLSPQHSSYSDHYWETRKMAPSCLLYYVGVNKKLPRLQHHNLFFESDFSEHAACIYNTRSWPEDPLFYLCCPSKTDRTVAPPGMENLFFLIPTAPGLPDNATIRNHYFDMLIKRTADFCGEDLSSNIVFRQSYAHNNFVEDYHAFKGNAYGLANTLKQTAVLKPSIRSKRVNNLFFAGQLTVPGPGVPPAIISGQVTAGYIIKHYNKRVYESVI</sequence>
<dbReference type="Proteomes" id="UP000198984">
    <property type="component" value="Unassembled WGS sequence"/>
</dbReference>
<dbReference type="PANTHER" id="PTHR43734">
    <property type="entry name" value="PHYTOENE DESATURASE"/>
    <property type="match status" value="1"/>
</dbReference>
<dbReference type="STRING" id="573321.SAMN04488505_103195"/>
<accession>A0A1H7V351</accession>
<evidence type="ECO:0000256" key="2">
    <source>
        <dbReference type="ARBA" id="ARBA00006046"/>
    </source>
</evidence>
<name>A0A1H7V351_9BACT</name>
<reference evidence="7 8" key="1">
    <citation type="submission" date="2016-10" db="EMBL/GenBank/DDBJ databases">
        <authorList>
            <person name="de Groot N.N."/>
        </authorList>
    </citation>
    <scope>NUCLEOTIDE SEQUENCE [LARGE SCALE GENOMIC DNA]</scope>
    <source>
        <strain evidence="7 8">DSM 21039</strain>
    </source>
</reference>
<keyword evidence="4 5" id="KW-0560">Oxidoreductase</keyword>
<dbReference type="Gene3D" id="3.50.50.60">
    <property type="entry name" value="FAD/NAD(P)-binding domain"/>
    <property type="match status" value="2"/>
</dbReference>